<keyword evidence="1" id="KW-0472">Membrane</keyword>
<feature type="transmembrane region" description="Helical" evidence="1">
    <location>
        <begin position="59"/>
        <end position="77"/>
    </location>
</feature>
<feature type="transmembrane region" description="Helical" evidence="1">
    <location>
        <begin position="31"/>
        <end position="52"/>
    </location>
</feature>
<evidence type="ECO:0000313" key="3">
    <source>
        <dbReference type="EMBL" id="ERJ06947.1"/>
    </source>
</evidence>
<dbReference type="GO" id="GO:0006813">
    <property type="term" value="P:potassium ion transport"/>
    <property type="evidence" value="ECO:0007669"/>
    <property type="project" value="InterPro"/>
</dbReference>
<dbReference type="GO" id="GO:0008324">
    <property type="term" value="F:monoatomic cation transmembrane transporter activity"/>
    <property type="evidence" value="ECO:0007669"/>
    <property type="project" value="InterPro"/>
</dbReference>
<gene>
    <name evidence="3" type="ORF">HLRTI_001025</name>
</gene>
<evidence type="ECO:0000313" key="4">
    <source>
        <dbReference type="Proteomes" id="UP000003861"/>
    </source>
</evidence>
<comment type="caution">
    <text evidence="3">The sequence shown here is derived from an EMBL/GenBank/DDBJ whole genome shotgun (WGS) entry which is preliminary data.</text>
</comment>
<keyword evidence="1" id="KW-1133">Transmembrane helix</keyword>
<dbReference type="Proteomes" id="UP000003861">
    <property type="component" value="Unassembled WGS sequence"/>
</dbReference>
<feature type="domain" description="RCK C-terminal" evidence="2">
    <location>
        <begin position="311"/>
        <end position="393"/>
    </location>
</feature>
<feature type="transmembrane region" description="Helical" evidence="1">
    <location>
        <begin position="97"/>
        <end position="114"/>
    </location>
</feature>
<dbReference type="STRING" id="1033806.HTIA_0201"/>
<dbReference type="AlphaFoldDB" id="U2DMJ6"/>
<proteinExistence type="predicted"/>
<dbReference type="RefSeq" id="WP_008525067.1">
    <property type="nucleotide sequence ID" value="NC_021921.1"/>
</dbReference>
<dbReference type="InterPro" id="IPR058603">
    <property type="entry name" value="DUF8167_2nd"/>
</dbReference>
<keyword evidence="1" id="KW-0812">Transmembrane</keyword>
<sequence length="400" mass="41991">MTGLSLSPGVAVATAISQLSSVVPPGTRSATVSLVGLVVLSTLTAAFAAVCYRRETTRPIPTGAAVLTGLVSISLWIGGRIVSEHTVVADLSLVLDATGYFLIGSFGAGAVGAFGGRRLGDAIACVFADIQPAEHPREIADVRRSARQARRVQLPETILDRSGSDPVDRELKRELAGSTWSLPRTLSPEAVTARVKSRFERDYGIDRVEIEMDGPHILRRLAIGYEPSGLSASLPPRTVGVAVESQRTSGANVGDPVDVWTAEDDRVAFAGRATVERASTNTTTLVLPAARSTALVGTSPDGLTTIPAAPDDGADFRSVLRASDHAISVLTVEANGPLEGEFVGWLAVTVLVIVRDEGVISLPAETETLRSGDDVYVFGGPSAFEALARFERARRSDAPA</sequence>
<dbReference type="EMBL" id="AFNT02000008">
    <property type="protein sequence ID" value="ERJ06947.1"/>
    <property type="molecule type" value="Genomic_DNA"/>
</dbReference>
<evidence type="ECO:0000256" key="1">
    <source>
        <dbReference type="SAM" id="Phobius"/>
    </source>
</evidence>
<organism evidence="3 4">
    <name type="scientific">Halorhabdus tiamatea SARL4B</name>
    <dbReference type="NCBI Taxonomy" id="1033806"/>
    <lineage>
        <taxon>Archaea</taxon>
        <taxon>Methanobacteriati</taxon>
        <taxon>Methanobacteriota</taxon>
        <taxon>Stenosarchaea group</taxon>
        <taxon>Halobacteria</taxon>
        <taxon>Halobacteriales</taxon>
        <taxon>Haloarculaceae</taxon>
        <taxon>Halorhabdus</taxon>
    </lineage>
</organism>
<dbReference type="InterPro" id="IPR058480">
    <property type="entry name" value="DUF8167_N"/>
</dbReference>
<dbReference type="InterPro" id="IPR036721">
    <property type="entry name" value="RCK_C_sf"/>
</dbReference>
<reference evidence="3 4" key="2">
    <citation type="journal article" date="2013" name="PLoS ONE">
        <title>INDIGO - INtegrated Data Warehouse of MIcrobial GenOmes with Examples from the Red Sea Extremophiles.</title>
        <authorList>
            <person name="Alam I."/>
            <person name="Antunes A."/>
            <person name="Kamau A.A."/>
            <person name="Ba Alawi W."/>
            <person name="Kalkatawi M."/>
            <person name="Stingl U."/>
            <person name="Bajic V.B."/>
        </authorList>
    </citation>
    <scope>NUCLEOTIDE SEQUENCE [LARGE SCALE GENOMIC DNA]</scope>
    <source>
        <strain evidence="3 4">SARL4B</strain>
    </source>
</reference>
<dbReference type="SUPFAM" id="SSF116726">
    <property type="entry name" value="TrkA C-terminal domain-like"/>
    <property type="match status" value="1"/>
</dbReference>
<dbReference type="eggNOG" id="arCOG07570">
    <property type="taxonomic scope" value="Archaea"/>
</dbReference>
<dbReference type="PROSITE" id="PS51202">
    <property type="entry name" value="RCK_C"/>
    <property type="match status" value="1"/>
</dbReference>
<name>U2DMJ6_9EURY</name>
<dbReference type="Pfam" id="PF26501">
    <property type="entry name" value="DUF8167"/>
    <property type="match status" value="1"/>
</dbReference>
<reference evidence="3 4" key="1">
    <citation type="journal article" date="2011" name="J. Bacteriol.">
        <title>Genome sequence of Halorhabdus tiamatea, the first archaeon isolated from a deep-sea anoxic brine lake.</title>
        <authorList>
            <person name="Antunes A."/>
            <person name="Alam I."/>
            <person name="Bajic V.B."/>
            <person name="Stingl U."/>
        </authorList>
    </citation>
    <scope>NUCLEOTIDE SEQUENCE [LARGE SCALE GENOMIC DNA]</scope>
    <source>
        <strain evidence="3 4">SARL4B</strain>
    </source>
</reference>
<dbReference type="InterPro" id="IPR006037">
    <property type="entry name" value="RCK_C"/>
</dbReference>
<dbReference type="GeneID" id="23798454"/>
<evidence type="ECO:0000259" key="2">
    <source>
        <dbReference type="PROSITE" id="PS51202"/>
    </source>
</evidence>
<protein>
    <submittedName>
        <fullName evidence="3">RCK domain protein</fullName>
    </submittedName>
</protein>
<dbReference type="OrthoDB" id="205214at2157"/>
<accession>U2DMJ6</accession>
<dbReference type="Pfam" id="PF26502">
    <property type="entry name" value="DUF8167_2nd"/>
    <property type="match status" value="1"/>
</dbReference>